<evidence type="ECO:0000313" key="1">
    <source>
        <dbReference type="EMBL" id="SVC83817.1"/>
    </source>
</evidence>
<accession>A0A382QFJ3</accession>
<sequence length="26" mass="3045">VRFFRNDTNTVCLSIINKVSEKFLEA</sequence>
<name>A0A382QFJ3_9ZZZZ</name>
<proteinExistence type="predicted"/>
<gene>
    <name evidence="1" type="ORF">METZ01_LOCUS336671</name>
</gene>
<feature type="non-terminal residue" evidence="1">
    <location>
        <position position="26"/>
    </location>
</feature>
<dbReference type="EMBL" id="UINC01113891">
    <property type="protein sequence ID" value="SVC83817.1"/>
    <property type="molecule type" value="Genomic_DNA"/>
</dbReference>
<dbReference type="AlphaFoldDB" id="A0A382QFJ3"/>
<organism evidence="1">
    <name type="scientific">marine metagenome</name>
    <dbReference type="NCBI Taxonomy" id="408172"/>
    <lineage>
        <taxon>unclassified sequences</taxon>
        <taxon>metagenomes</taxon>
        <taxon>ecological metagenomes</taxon>
    </lineage>
</organism>
<reference evidence="1" key="1">
    <citation type="submission" date="2018-05" db="EMBL/GenBank/DDBJ databases">
        <authorList>
            <person name="Lanie J.A."/>
            <person name="Ng W.-L."/>
            <person name="Kazmierczak K.M."/>
            <person name="Andrzejewski T.M."/>
            <person name="Davidsen T.M."/>
            <person name="Wayne K.J."/>
            <person name="Tettelin H."/>
            <person name="Glass J.I."/>
            <person name="Rusch D."/>
            <person name="Podicherti R."/>
            <person name="Tsui H.-C.T."/>
            <person name="Winkler M.E."/>
        </authorList>
    </citation>
    <scope>NUCLEOTIDE SEQUENCE</scope>
</reference>
<protein>
    <submittedName>
        <fullName evidence="1">Uncharacterized protein</fullName>
    </submittedName>
</protein>
<feature type="non-terminal residue" evidence="1">
    <location>
        <position position="1"/>
    </location>
</feature>